<evidence type="ECO:0000256" key="4">
    <source>
        <dbReference type="ARBA" id="ARBA00023315"/>
    </source>
</evidence>
<evidence type="ECO:0000256" key="3">
    <source>
        <dbReference type="ARBA" id="ARBA00022679"/>
    </source>
</evidence>
<dbReference type="GO" id="GO:0016747">
    <property type="term" value="F:acyltransferase activity, transferring groups other than amino-acyl groups"/>
    <property type="evidence" value="ECO:0007669"/>
    <property type="project" value="InterPro"/>
</dbReference>
<dbReference type="PANTHER" id="PTHR36449">
    <property type="entry name" value="ACETYLTRANSFERASE-RELATED"/>
    <property type="match status" value="1"/>
</dbReference>
<keyword evidence="4" id="KW-0012">Acyltransferase</keyword>
<feature type="domain" description="N-acetyltransferase" evidence="6">
    <location>
        <begin position="69"/>
        <end position="170"/>
    </location>
</feature>
<keyword evidence="8" id="KW-1185">Reference proteome</keyword>
<keyword evidence="2" id="KW-1277">Toxin-antitoxin system</keyword>
<evidence type="ECO:0000256" key="5">
    <source>
        <dbReference type="ARBA" id="ARBA00049880"/>
    </source>
</evidence>
<keyword evidence="3 7" id="KW-0808">Transferase</keyword>
<organism evidence="7 8">
    <name type="scientific">Phreatobacter stygius</name>
    <dbReference type="NCBI Taxonomy" id="1940610"/>
    <lineage>
        <taxon>Bacteria</taxon>
        <taxon>Pseudomonadati</taxon>
        <taxon>Pseudomonadota</taxon>
        <taxon>Alphaproteobacteria</taxon>
        <taxon>Hyphomicrobiales</taxon>
        <taxon>Phreatobacteraceae</taxon>
        <taxon>Phreatobacter</taxon>
    </lineage>
</organism>
<gene>
    <name evidence="7" type="ORF">E8M01_14285</name>
</gene>
<name>A0A4D7B1H4_9HYPH</name>
<dbReference type="AlphaFoldDB" id="A0A4D7B1H4"/>
<dbReference type="Proteomes" id="UP000298781">
    <property type="component" value="Chromosome"/>
</dbReference>
<reference evidence="7 8" key="1">
    <citation type="submission" date="2019-04" db="EMBL/GenBank/DDBJ databases">
        <title>Phreatobacter aquaticus sp. nov.</title>
        <authorList>
            <person name="Choi A."/>
        </authorList>
    </citation>
    <scope>NUCLEOTIDE SEQUENCE [LARGE SCALE GENOMIC DNA]</scope>
    <source>
        <strain evidence="7 8">KCTC 52518</strain>
    </source>
</reference>
<evidence type="ECO:0000256" key="1">
    <source>
        <dbReference type="ARBA" id="ARBA00022491"/>
    </source>
</evidence>
<accession>A0A4D7B1H4</accession>
<dbReference type="KEGG" id="pstg:E8M01_14285"/>
<proteinExistence type="predicted"/>
<keyword evidence="1" id="KW-0678">Repressor</keyword>
<protein>
    <submittedName>
        <fullName evidence="7">GNAT family N-acetyltransferase</fullName>
    </submittedName>
</protein>
<evidence type="ECO:0000313" key="7">
    <source>
        <dbReference type="EMBL" id="QCI65275.1"/>
    </source>
</evidence>
<dbReference type="Pfam" id="PF00583">
    <property type="entry name" value="Acetyltransf_1"/>
    <property type="match status" value="1"/>
</dbReference>
<evidence type="ECO:0000313" key="8">
    <source>
        <dbReference type="Proteomes" id="UP000298781"/>
    </source>
</evidence>
<comment type="catalytic activity">
    <reaction evidence="5">
        <text>glycyl-tRNA(Gly) + acetyl-CoA = N-acetylglycyl-tRNA(Gly) + CoA + H(+)</text>
        <dbReference type="Rhea" id="RHEA:81867"/>
        <dbReference type="Rhea" id="RHEA-COMP:9683"/>
        <dbReference type="Rhea" id="RHEA-COMP:19766"/>
        <dbReference type="ChEBI" id="CHEBI:15378"/>
        <dbReference type="ChEBI" id="CHEBI:57287"/>
        <dbReference type="ChEBI" id="CHEBI:57288"/>
        <dbReference type="ChEBI" id="CHEBI:78522"/>
        <dbReference type="ChEBI" id="CHEBI:232036"/>
    </reaction>
</comment>
<dbReference type="OrthoDB" id="9799147at2"/>
<sequence length="197" mass="21233">MRSTIPRLLDPSYARCCVEFRHGNVTLDPASPYTKLSVPVPLTASHDLADFDCGEAALNDWLTQRALKNESRFSRTYVVCDGSKVVAYFCIAAGAVGRMSAPGKVRRNAPDTIPVSVIGRLAVSRAYAGRGLGADILSDALRRIAVASQSIGIGAVLVQAKDDDAKRFYMACAEFNEYPAESRTLFLPIETVIAAFG</sequence>
<dbReference type="Gene3D" id="3.40.630.30">
    <property type="match status" value="1"/>
</dbReference>
<evidence type="ECO:0000256" key="2">
    <source>
        <dbReference type="ARBA" id="ARBA00022649"/>
    </source>
</evidence>
<dbReference type="SUPFAM" id="SSF55729">
    <property type="entry name" value="Acyl-CoA N-acyltransferases (Nat)"/>
    <property type="match status" value="1"/>
</dbReference>
<dbReference type="PANTHER" id="PTHR36449:SF1">
    <property type="entry name" value="ACETYLTRANSFERASE"/>
    <property type="match status" value="1"/>
</dbReference>
<dbReference type="EMBL" id="CP039690">
    <property type="protein sequence ID" value="QCI65275.1"/>
    <property type="molecule type" value="Genomic_DNA"/>
</dbReference>
<dbReference type="InterPro" id="IPR000182">
    <property type="entry name" value="GNAT_dom"/>
</dbReference>
<dbReference type="InterPro" id="IPR016181">
    <property type="entry name" value="Acyl_CoA_acyltransferase"/>
</dbReference>
<evidence type="ECO:0000259" key="6">
    <source>
        <dbReference type="Pfam" id="PF00583"/>
    </source>
</evidence>